<gene>
    <name evidence="1" type="ORF">FKY71_20385</name>
</gene>
<evidence type="ECO:0000313" key="1">
    <source>
        <dbReference type="EMBL" id="TQE90689.1"/>
    </source>
</evidence>
<dbReference type="Proteomes" id="UP000315400">
    <property type="component" value="Unassembled WGS sequence"/>
</dbReference>
<dbReference type="AlphaFoldDB" id="A0A540V1R8"/>
<name>A0A540V1R8_9GAMM</name>
<evidence type="ECO:0000313" key="2">
    <source>
        <dbReference type="Proteomes" id="UP000315400"/>
    </source>
</evidence>
<dbReference type="EMBL" id="VIFK01000714">
    <property type="protein sequence ID" value="TQE90689.1"/>
    <property type="molecule type" value="Genomic_DNA"/>
</dbReference>
<proteinExistence type="predicted"/>
<sequence length="82" mass="9608">MSSVSIVSDLKWPPRRMYPQRQEKTSDIALAALHREMVTRVYQLEELAARCDALRQYEKAAQHLSLSEEVIADFVDLKRRMM</sequence>
<accession>A0A540V1R8</accession>
<organism evidence="1 2">
    <name type="scientific">Spiribacter salinus</name>
    <dbReference type="NCBI Taxonomy" id="1335746"/>
    <lineage>
        <taxon>Bacteria</taxon>
        <taxon>Pseudomonadati</taxon>
        <taxon>Pseudomonadota</taxon>
        <taxon>Gammaproteobacteria</taxon>
        <taxon>Chromatiales</taxon>
        <taxon>Ectothiorhodospiraceae</taxon>
        <taxon>Spiribacter</taxon>
    </lineage>
</organism>
<comment type="caution">
    <text evidence="1">The sequence shown here is derived from an EMBL/GenBank/DDBJ whole genome shotgun (WGS) entry which is preliminary data.</text>
</comment>
<reference evidence="1 2" key="1">
    <citation type="submission" date="2019-06" db="EMBL/GenBank/DDBJ databases">
        <title>Metagenome assembled Genome of Spiribacter salinus SL48-SHIP from the microbial mat of Salt Lake 48 (Novosibirsk region, Russia).</title>
        <authorList>
            <person name="Shipova A."/>
            <person name="Rozanov A.S."/>
            <person name="Bryanskaya A.V."/>
            <person name="Peltek S.E."/>
        </authorList>
    </citation>
    <scope>NUCLEOTIDE SEQUENCE [LARGE SCALE GENOMIC DNA]</scope>
    <source>
        <strain evidence="1">SL48-SHIP-2</strain>
    </source>
</reference>
<protein>
    <submittedName>
        <fullName evidence="1">Uncharacterized protein</fullName>
    </submittedName>
</protein>